<evidence type="ECO:0000313" key="9">
    <source>
        <dbReference type="EMBL" id="OGE25417.1"/>
    </source>
</evidence>
<keyword evidence="6" id="KW-0067">ATP-binding</keyword>
<evidence type="ECO:0000313" key="10">
    <source>
        <dbReference type="Proteomes" id="UP000177042"/>
    </source>
</evidence>
<protein>
    <recommendedName>
        <fullName evidence="1">riboflavin kinase</fullName>
        <ecNumber evidence="1">2.7.1.26</ecNumber>
    </recommendedName>
</protein>
<evidence type="ECO:0000256" key="7">
    <source>
        <dbReference type="ARBA" id="ARBA00047880"/>
    </source>
</evidence>
<dbReference type="SUPFAM" id="SSF82114">
    <property type="entry name" value="Riboflavin kinase-like"/>
    <property type="match status" value="1"/>
</dbReference>
<proteinExistence type="predicted"/>
<keyword evidence="2" id="KW-0285">Flavoprotein</keyword>
<evidence type="ECO:0000259" key="8">
    <source>
        <dbReference type="SMART" id="SM00904"/>
    </source>
</evidence>
<evidence type="ECO:0000256" key="1">
    <source>
        <dbReference type="ARBA" id="ARBA00012105"/>
    </source>
</evidence>
<dbReference type="InterPro" id="IPR023468">
    <property type="entry name" value="Riboflavin_kinase"/>
</dbReference>
<dbReference type="GO" id="GO:0009231">
    <property type="term" value="P:riboflavin biosynthetic process"/>
    <property type="evidence" value="ECO:0007669"/>
    <property type="project" value="InterPro"/>
</dbReference>
<dbReference type="InterPro" id="IPR023465">
    <property type="entry name" value="Riboflavin_kinase_dom_sf"/>
</dbReference>
<dbReference type="EC" id="2.7.1.26" evidence="1"/>
<reference evidence="9 10" key="1">
    <citation type="journal article" date="2016" name="Nat. Commun.">
        <title>Thousands of microbial genomes shed light on interconnected biogeochemical processes in an aquifer system.</title>
        <authorList>
            <person name="Anantharaman K."/>
            <person name="Brown C.T."/>
            <person name="Hug L.A."/>
            <person name="Sharon I."/>
            <person name="Castelle C.J."/>
            <person name="Probst A.J."/>
            <person name="Thomas B.C."/>
            <person name="Singh A."/>
            <person name="Wilkins M.J."/>
            <person name="Karaoz U."/>
            <person name="Brodie E.L."/>
            <person name="Williams K.H."/>
            <person name="Hubbard S.S."/>
            <person name="Banfield J.F."/>
        </authorList>
    </citation>
    <scope>NUCLEOTIDE SEQUENCE [LARGE SCALE GENOMIC DNA]</scope>
</reference>
<dbReference type="SMART" id="SM00904">
    <property type="entry name" value="Flavokinase"/>
    <property type="match status" value="1"/>
</dbReference>
<comment type="catalytic activity">
    <reaction evidence="7">
        <text>riboflavin + ATP = FMN + ADP + H(+)</text>
        <dbReference type="Rhea" id="RHEA:14357"/>
        <dbReference type="ChEBI" id="CHEBI:15378"/>
        <dbReference type="ChEBI" id="CHEBI:30616"/>
        <dbReference type="ChEBI" id="CHEBI:57986"/>
        <dbReference type="ChEBI" id="CHEBI:58210"/>
        <dbReference type="ChEBI" id="CHEBI:456216"/>
        <dbReference type="EC" id="2.7.1.26"/>
    </reaction>
</comment>
<dbReference type="EMBL" id="MFCX01000026">
    <property type="protein sequence ID" value="OGE25417.1"/>
    <property type="molecule type" value="Genomic_DNA"/>
</dbReference>
<dbReference type="Proteomes" id="UP000177042">
    <property type="component" value="Unassembled WGS sequence"/>
</dbReference>
<evidence type="ECO:0000256" key="3">
    <source>
        <dbReference type="ARBA" id="ARBA00022643"/>
    </source>
</evidence>
<dbReference type="Gene3D" id="2.40.30.30">
    <property type="entry name" value="Riboflavin kinase-like"/>
    <property type="match status" value="1"/>
</dbReference>
<dbReference type="PANTHER" id="PTHR22749">
    <property type="entry name" value="RIBOFLAVIN KINASE/FMN ADENYLYLTRANSFERASE"/>
    <property type="match status" value="1"/>
</dbReference>
<keyword evidence="4" id="KW-0808">Transferase</keyword>
<dbReference type="PANTHER" id="PTHR22749:SF6">
    <property type="entry name" value="RIBOFLAVIN KINASE"/>
    <property type="match status" value="1"/>
</dbReference>
<dbReference type="InterPro" id="IPR015865">
    <property type="entry name" value="Riboflavin_kinase_bac/euk"/>
</dbReference>
<accession>A0A1F5J9U3</accession>
<name>A0A1F5J9U3_9BACT</name>
<keyword evidence="5" id="KW-0547">Nucleotide-binding</keyword>
<dbReference type="GO" id="GO:0009398">
    <property type="term" value="P:FMN biosynthetic process"/>
    <property type="evidence" value="ECO:0007669"/>
    <property type="project" value="TreeGrafter"/>
</dbReference>
<dbReference type="GO" id="GO:0008531">
    <property type="term" value="F:riboflavin kinase activity"/>
    <property type="evidence" value="ECO:0007669"/>
    <property type="project" value="UniProtKB-EC"/>
</dbReference>
<gene>
    <name evidence="9" type="ORF">A3C26_02580</name>
</gene>
<evidence type="ECO:0000256" key="6">
    <source>
        <dbReference type="ARBA" id="ARBA00022840"/>
    </source>
</evidence>
<evidence type="ECO:0000256" key="4">
    <source>
        <dbReference type="ARBA" id="ARBA00022679"/>
    </source>
</evidence>
<evidence type="ECO:0000256" key="2">
    <source>
        <dbReference type="ARBA" id="ARBA00022630"/>
    </source>
</evidence>
<comment type="caution">
    <text evidence="9">The sequence shown here is derived from an EMBL/GenBank/DDBJ whole genome shotgun (WGS) entry which is preliminary data.</text>
</comment>
<keyword evidence="3" id="KW-0288">FMN</keyword>
<dbReference type="GO" id="GO:0005524">
    <property type="term" value="F:ATP binding"/>
    <property type="evidence" value="ECO:0007669"/>
    <property type="project" value="UniProtKB-KW"/>
</dbReference>
<organism evidence="9 10">
    <name type="scientific">Candidatus Daviesbacteria bacterium RIFCSPHIGHO2_02_FULL_39_12</name>
    <dbReference type="NCBI Taxonomy" id="1797770"/>
    <lineage>
        <taxon>Bacteria</taxon>
        <taxon>Candidatus Daviesiibacteriota</taxon>
    </lineage>
</organism>
<evidence type="ECO:0000256" key="5">
    <source>
        <dbReference type="ARBA" id="ARBA00022741"/>
    </source>
</evidence>
<sequence>MYKFWGKVRYDKQRGKSLGFPTANIILRKNIPEGIYISKTKAQKTIYPSITFIGKMKTFNEQEYKSETFILDFDQNIYDYWISVSLLKKIRSNKKFNNKKELIKQMKKDEKIARKYFFSG</sequence>
<dbReference type="AlphaFoldDB" id="A0A1F5J9U3"/>
<dbReference type="Pfam" id="PF01687">
    <property type="entry name" value="Flavokinase"/>
    <property type="match status" value="1"/>
</dbReference>
<feature type="domain" description="Riboflavin kinase" evidence="8">
    <location>
        <begin position="2"/>
        <end position="118"/>
    </location>
</feature>